<dbReference type="Gene3D" id="2.60.120.10">
    <property type="entry name" value="Jelly Rolls"/>
    <property type="match status" value="1"/>
</dbReference>
<dbReference type="EMBL" id="QGNA01000001">
    <property type="protein sequence ID" value="PWS38019.1"/>
    <property type="molecule type" value="Genomic_DNA"/>
</dbReference>
<dbReference type="InterPro" id="IPR011051">
    <property type="entry name" value="RmlC_Cupin_sf"/>
</dbReference>
<dbReference type="Pfam" id="PF07883">
    <property type="entry name" value="Cupin_2"/>
    <property type="match status" value="1"/>
</dbReference>
<dbReference type="RefSeq" id="WP_109868641.1">
    <property type="nucleotide sequence ID" value="NZ_QGNA01000001.1"/>
</dbReference>
<sequence>MSAVTLLPASAAESLYVMGDRLRFAGALPPGDVVLLEVEVPPGSGTPLHRHASPELFRVLEGEVTFATGEGSRVAVAGDVLSVASDAPHGYANPSTAPARMLVVLDRAMAAFFREIGSPAPMDGPPGPEDFARIGAACARHGITLLGGPPPGQAA</sequence>
<evidence type="ECO:0000313" key="3">
    <source>
        <dbReference type="Proteomes" id="UP000245765"/>
    </source>
</evidence>
<accession>A0A317FJ89</accession>
<dbReference type="Proteomes" id="UP000245765">
    <property type="component" value="Unassembled WGS sequence"/>
</dbReference>
<protein>
    <submittedName>
        <fullName evidence="2">Cupin domain-containing protein</fullName>
    </submittedName>
</protein>
<dbReference type="OrthoDB" id="9798709at2"/>
<evidence type="ECO:0000259" key="1">
    <source>
        <dbReference type="Pfam" id="PF07883"/>
    </source>
</evidence>
<dbReference type="InterPro" id="IPR053146">
    <property type="entry name" value="QDO-like"/>
</dbReference>
<keyword evidence="3" id="KW-1185">Reference proteome</keyword>
<gene>
    <name evidence="2" type="ORF">DFH01_01530</name>
</gene>
<dbReference type="PANTHER" id="PTHR36440:SF1">
    <property type="entry name" value="PUTATIVE (AFU_ORTHOLOGUE AFUA_8G07350)-RELATED"/>
    <property type="match status" value="1"/>
</dbReference>
<comment type="caution">
    <text evidence="2">The sequence shown here is derived from an EMBL/GenBank/DDBJ whole genome shotgun (WGS) entry which is preliminary data.</text>
</comment>
<feature type="domain" description="Cupin type-2" evidence="1">
    <location>
        <begin position="37"/>
        <end position="104"/>
    </location>
</feature>
<reference evidence="3" key="1">
    <citation type="submission" date="2018-05" db="EMBL/GenBank/DDBJ databases">
        <authorList>
            <person name="Du Z."/>
            <person name="Wang X."/>
        </authorList>
    </citation>
    <scope>NUCLEOTIDE SEQUENCE [LARGE SCALE GENOMIC DNA]</scope>
    <source>
        <strain evidence="3">CQN31</strain>
    </source>
</reference>
<organism evidence="2 3">
    <name type="scientific">Falsiroseomonas bella</name>
    <dbReference type="NCBI Taxonomy" id="2184016"/>
    <lineage>
        <taxon>Bacteria</taxon>
        <taxon>Pseudomonadati</taxon>
        <taxon>Pseudomonadota</taxon>
        <taxon>Alphaproteobacteria</taxon>
        <taxon>Acetobacterales</taxon>
        <taxon>Roseomonadaceae</taxon>
        <taxon>Falsiroseomonas</taxon>
    </lineage>
</organism>
<dbReference type="PANTHER" id="PTHR36440">
    <property type="entry name" value="PUTATIVE (AFU_ORTHOLOGUE AFUA_8G07350)-RELATED"/>
    <property type="match status" value="1"/>
</dbReference>
<proteinExistence type="predicted"/>
<evidence type="ECO:0000313" key="2">
    <source>
        <dbReference type="EMBL" id="PWS38019.1"/>
    </source>
</evidence>
<name>A0A317FJ89_9PROT</name>
<dbReference type="SUPFAM" id="SSF51182">
    <property type="entry name" value="RmlC-like cupins"/>
    <property type="match status" value="1"/>
</dbReference>
<dbReference type="AlphaFoldDB" id="A0A317FJ89"/>
<dbReference type="InterPro" id="IPR013096">
    <property type="entry name" value="Cupin_2"/>
</dbReference>
<dbReference type="InterPro" id="IPR014710">
    <property type="entry name" value="RmlC-like_jellyroll"/>
</dbReference>